<dbReference type="AlphaFoldDB" id="A0A914VPN4"/>
<dbReference type="InterPro" id="IPR050778">
    <property type="entry name" value="Cueball_EGF_LRP_Nidogen"/>
</dbReference>
<proteinExistence type="predicted"/>
<dbReference type="PANTHER" id="PTHR46513:SF13">
    <property type="entry name" value="EGF-LIKE DOMAIN-CONTAINING PROTEIN"/>
    <property type="match status" value="1"/>
</dbReference>
<evidence type="ECO:0000313" key="1">
    <source>
        <dbReference type="Proteomes" id="UP000887566"/>
    </source>
</evidence>
<organism evidence="1 2">
    <name type="scientific">Plectus sambesii</name>
    <dbReference type="NCBI Taxonomy" id="2011161"/>
    <lineage>
        <taxon>Eukaryota</taxon>
        <taxon>Metazoa</taxon>
        <taxon>Ecdysozoa</taxon>
        <taxon>Nematoda</taxon>
        <taxon>Chromadorea</taxon>
        <taxon>Plectida</taxon>
        <taxon>Plectina</taxon>
        <taxon>Plectoidea</taxon>
        <taxon>Plectidae</taxon>
        <taxon>Plectus</taxon>
    </lineage>
</organism>
<dbReference type="SUPFAM" id="SSF63825">
    <property type="entry name" value="YWTD domain"/>
    <property type="match status" value="1"/>
</dbReference>
<dbReference type="GO" id="GO:0017147">
    <property type="term" value="F:Wnt-protein binding"/>
    <property type="evidence" value="ECO:0007669"/>
    <property type="project" value="TreeGrafter"/>
</dbReference>
<dbReference type="Gene3D" id="2.120.10.30">
    <property type="entry name" value="TolB, C-terminal domain"/>
    <property type="match status" value="1"/>
</dbReference>
<accession>A0A914VPN4</accession>
<dbReference type="GO" id="GO:0060070">
    <property type="term" value="P:canonical Wnt signaling pathway"/>
    <property type="evidence" value="ECO:0007669"/>
    <property type="project" value="TreeGrafter"/>
</dbReference>
<evidence type="ECO:0000313" key="2">
    <source>
        <dbReference type="WBParaSite" id="PSAMB.scaffold22702size481.g38689.t1"/>
    </source>
</evidence>
<dbReference type="GO" id="GO:0042813">
    <property type="term" value="F:Wnt receptor activity"/>
    <property type="evidence" value="ECO:0007669"/>
    <property type="project" value="TreeGrafter"/>
</dbReference>
<reference evidence="2" key="1">
    <citation type="submission" date="2022-11" db="UniProtKB">
        <authorList>
            <consortium name="WormBaseParasite"/>
        </authorList>
    </citation>
    <scope>IDENTIFICATION</scope>
</reference>
<dbReference type="PANTHER" id="PTHR46513">
    <property type="entry name" value="VITELLOGENIN RECEPTOR-LIKE PROTEIN-RELATED-RELATED"/>
    <property type="match status" value="1"/>
</dbReference>
<name>A0A914VPN4_9BILA</name>
<sequence length="150" mass="16484">MCILTKDVGGFGVGFRCACPIGQMLVDGKSCKDSTGYLLFSSNKLVRGIFPDIANNVLSEAILPVSPISQRRNGMYFDVECDVHGGTFFFADIMDNTVFRMKPNGEGSTAVLVTHNDGLVSMSFDWVAKQLYYVDNIRNSLEVVKVVDQP</sequence>
<protein>
    <submittedName>
        <fullName evidence="2">Uncharacterized protein</fullName>
    </submittedName>
</protein>
<dbReference type="Proteomes" id="UP000887566">
    <property type="component" value="Unplaced"/>
</dbReference>
<dbReference type="InterPro" id="IPR011042">
    <property type="entry name" value="6-blade_b-propeller_TolB-like"/>
</dbReference>
<dbReference type="WBParaSite" id="PSAMB.scaffold22702size481.g38689.t1">
    <property type="protein sequence ID" value="PSAMB.scaffold22702size481.g38689.t1"/>
    <property type="gene ID" value="PSAMB.scaffold22702size481.g38689"/>
</dbReference>
<dbReference type="GO" id="GO:0005886">
    <property type="term" value="C:plasma membrane"/>
    <property type="evidence" value="ECO:0007669"/>
    <property type="project" value="TreeGrafter"/>
</dbReference>
<keyword evidence="1" id="KW-1185">Reference proteome</keyword>